<accession>A0A314YTV7</accession>
<reference evidence="2 3" key="1">
    <citation type="submission" date="2018-02" db="EMBL/GenBank/DDBJ databases">
        <title>Draft genome of wild Prunus yedoensis var. nudiflora.</title>
        <authorList>
            <person name="Baek S."/>
            <person name="Kim J.-H."/>
            <person name="Choi K."/>
            <person name="Kim G.-B."/>
            <person name="Cho A."/>
            <person name="Jang H."/>
            <person name="Shin C.-H."/>
            <person name="Yu H.-J."/>
            <person name="Mun J.-H."/>
        </authorList>
    </citation>
    <scope>NUCLEOTIDE SEQUENCE [LARGE SCALE GENOMIC DNA]</scope>
    <source>
        <strain evidence="3">cv. Jeju island</strain>
        <tissue evidence="2">Leaf</tissue>
    </source>
</reference>
<gene>
    <name evidence="2" type="ORF">Pyn_13535</name>
</gene>
<comment type="caution">
    <text evidence="2">The sequence shown here is derived from an EMBL/GenBank/DDBJ whole genome shotgun (WGS) entry which is preliminary data.</text>
</comment>
<feature type="region of interest" description="Disordered" evidence="1">
    <location>
        <begin position="64"/>
        <end position="87"/>
    </location>
</feature>
<organism evidence="2 3">
    <name type="scientific">Prunus yedoensis var. nudiflora</name>
    <dbReference type="NCBI Taxonomy" id="2094558"/>
    <lineage>
        <taxon>Eukaryota</taxon>
        <taxon>Viridiplantae</taxon>
        <taxon>Streptophyta</taxon>
        <taxon>Embryophyta</taxon>
        <taxon>Tracheophyta</taxon>
        <taxon>Spermatophyta</taxon>
        <taxon>Magnoliopsida</taxon>
        <taxon>eudicotyledons</taxon>
        <taxon>Gunneridae</taxon>
        <taxon>Pentapetalae</taxon>
        <taxon>rosids</taxon>
        <taxon>fabids</taxon>
        <taxon>Rosales</taxon>
        <taxon>Rosaceae</taxon>
        <taxon>Amygdaloideae</taxon>
        <taxon>Amygdaleae</taxon>
        <taxon>Prunus</taxon>
    </lineage>
</organism>
<evidence type="ECO:0000256" key="1">
    <source>
        <dbReference type="SAM" id="MobiDB-lite"/>
    </source>
</evidence>
<evidence type="ECO:0000313" key="3">
    <source>
        <dbReference type="Proteomes" id="UP000250321"/>
    </source>
</evidence>
<protein>
    <submittedName>
        <fullName evidence="2">Uncharacterized protein</fullName>
    </submittedName>
</protein>
<dbReference type="EMBL" id="PJQY01000590">
    <property type="protein sequence ID" value="PQQ09689.1"/>
    <property type="molecule type" value="Genomic_DNA"/>
</dbReference>
<keyword evidence="3" id="KW-1185">Reference proteome</keyword>
<feature type="compositionally biased region" description="Gly residues" evidence="1">
    <location>
        <begin position="71"/>
        <end position="80"/>
    </location>
</feature>
<evidence type="ECO:0000313" key="2">
    <source>
        <dbReference type="EMBL" id="PQQ09689.1"/>
    </source>
</evidence>
<proteinExistence type="predicted"/>
<sequence>MKAAIATGATAKGGFILPYNNSSRTEESHCHLWKKKTVYPNPNSYLPKPPRLLLLVRATANGTNTSTNELGLGGGGGAKGSGTTARGRRLLKIREEKRKREHDRLHNPCLGQTPAKTMLSCERFLEIALATLNS</sequence>
<name>A0A314YTV7_PRUYE</name>
<dbReference type="AlphaFoldDB" id="A0A314YTV7"/>
<dbReference type="Proteomes" id="UP000250321">
    <property type="component" value="Unassembled WGS sequence"/>
</dbReference>